<comment type="similarity">
    <text evidence="2">Belongs to the GtrA family.</text>
</comment>
<evidence type="ECO:0000256" key="1">
    <source>
        <dbReference type="ARBA" id="ARBA00004141"/>
    </source>
</evidence>
<accession>A0A1H7ID98</accession>
<feature type="transmembrane region" description="Helical" evidence="6">
    <location>
        <begin position="141"/>
        <end position="163"/>
    </location>
</feature>
<dbReference type="GO" id="GO:0000271">
    <property type="term" value="P:polysaccharide biosynthetic process"/>
    <property type="evidence" value="ECO:0007669"/>
    <property type="project" value="InterPro"/>
</dbReference>
<dbReference type="EMBL" id="FOAT01000003">
    <property type="protein sequence ID" value="SEK60314.1"/>
    <property type="molecule type" value="Genomic_DNA"/>
</dbReference>
<dbReference type="InterPro" id="IPR051401">
    <property type="entry name" value="GtrA_CellWall_Glycosyl"/>
</dbReference>
<dbReference type="Proteomes" id="UP000186015">
    <property type="component" value="Unassembled WGS sequence"/>
</dbReference>
<keyword evidence="4 6" id="KW-1133">Transmembrane helix</keyword>
<dbReference type="RefSeq" id="WP_074831015.1">
    <property type="nucleotide sequence ID" value="NZ_FOAT01000003.1"/>
</dbReference>
<dbReference type="OrthoDB" id="361483at2"/>
<organism evidence="8 9">
    <name type="scientific">Ruminococcus albus</name>
    <dbReference type="NCBI Taxonomy" id="1264"/>
    <lineage>
        <taxon>Bacteria</taxon>
        <taxon>Bacillati</taxon>
        <taxon>Bacillota</taxon>
        <taxon>Clostridia</taxon>
        <taxon>Eubacteriales</taxon>
        <taxon>Oscillospiraceae</taxon>
        <taxon>Ruminococcus</taxon>
    </lineage>
</organism>
<feature type="transmembrane region" description="Helical" evidence="6">
    <location>
        <begin position="32"/>
        <end position="54"/>
    </location>
</feature>
<dbReference type="InterPro" id="IPR007267">
    <property type="entry name" value="GtrA_DPMS_TM"/>
</dbReference>
<comment type="subcellular location">
    <subcellularLocation>
        <location evidence="1">Membrane</location>
        <topology evidence="1">Multi-pass membrane protein</topology>
    </subcellularLocation>
</comment>
<evidence type="ECO:0000256" key="3">
    <source>
        <dbReference type="ARBA" id="ARBA00022692"/>
    </source>
</evidence>
<dbReference type="GO" id="GO:0005886">
    <property type="term" value="C:plasma membrane"/>
    <property type="evidence" value="ECO:0007669"/>
    <property type="project" value="TreeGrafter"/>
</dbReference>
<dbReference type="AlphaFoldDB" id="A0A1H7ID98"/>
<protein>
    <submittedName>
        <fullName evidence="8">Putative flippase GtrA (Transmembrane translocase of bactoprenol-linked glucose)</fullName>
    </submittedName>
</protein>
<evidence type="ECO:0000256" key="6">
    <source>
        <dbReference type="SAM" id="Phobius"/>
    </source>
</evidence>
<reference evidence="8 9" key="1">
    <citation type="submission" date="2016-10" db="EMBL/GenBank/DDBJ databases">
        <authorList>
            <person name="de Groot N.N."/>
        </authorList>
    </citation>
    <scope>NUCLEOTIDE SEQUENCE [LARGE SCALE GENOMIC DNA]</scope>
    <source>
        <strain evidence="8 9">KH2T6</strain>
    </source>
</reference>
<dbReference type="PANTHER" id="PTHR38459:SF5">
    <property type="entry name" value="CELL WALL TEICHOIC ACID GLYCOSYLATION PROTEIN GTCA"/>
    <property type="match status" value="1"/>
</dbReference>
<evidence type="ECO:0000313" key="8">
    <source>
        <dbReference type="EMBL" id="SEK60314.1"/>
    </source>
</evidence>
<dbReference type="PANTHER" id="PTHR38459">
    <property type="entry name" value="PROPHAGE BACTOPRENOL-LINKED GLUCOSE TRANSLOCASE HOMOLOG"/>
    <property type="match status" value="1"/>
</dbReference>
<evidence type="ECO:0000256" key="5">
    <source>
        <dbReference type="ARBA" id="ARBA00023136"/>
    </source>
</evidence>
<evidence type="ECO:0000256" key="2">
    <source>
        <dbReference type="ARBA" id="ARBA00009399"/>
    </source>
</evidence>
<gene>
    <name evidence="8" type="ORF">SAMN05216469_103338</name>
</gene>
<keyword evidence="5 6" id="KW-0472">Membrane</keyword>
<evidence type="ECO:0000259" key="7">
    <source>
        <dbReference type="Pfam" id="PF04138"/>
    </source>
</evidence>
<sequence length="168" mass="19310">MENTQKKDIFDRIMGWGFLKTFEPFYKKNKEVLLYLFFGGLTTIVGLIFFILPYKLLDLQDITIGSKTIDTNTQVANTISWICAVTFAYITNRIWVFENKAHTSQGIAKECLSFYGGRLLTLLIENFLLNLCVENIGMNAIISKVIVSIITIILNYIISKLFVFKKQK</sequence>
<feature type="domain" description="GtrA/DPMS transmembrane" evidence="7">
    <location>
        <begin position="35"/>
        <end position="164"/>
    </location>
</feature>
<proteinExistence type="inferred from homology"/>
<name>A0A1H7ID98_RUMAL</name>
<evidence type="ECO:0000256" key="4">
    <source>
        <dbReference type="ARBA" id="ARBA00022989"/>
    </source>
</evidence>
<dbReference type="Pfam" id="PF04138">
    <property type="entry name" value="GtrA_DPMS_TM"/>
    <property type="match status" value="1"/>
</dbReference>
<feature type="transmembrane region" description="Helical" evidence="6">
    <location>
        <begin position="74"/>
        <end position="91"/>
    </location>
</feature>
<keyword evidence="3 6" id="KW-0812">Transmembrane</keyword>
<evidence type="ECO:0000313" key="9">
    <source>
        <dbReference type="Proteomes" id="UP000186015"/>
    </source>
</evidence>